<dbReference type="RefSeq" id="WP_192755892.1">
    <property type="nucleotide sequence ID" value="NZ_BAABJL010000239.1"/>
</dbReference>
<evidence type="ECO:0000256" key="1">
    <source>
        <dbReference type="SAM" id="Phobius"/>
    </source>
</evidence>
<organism evidence="2 3">
    <name type="scientific">Actinopolymorpha pittospori</name>
    <dbReference type="NCBI Taxonomy" id="648752"/>
    <lineage>
        <taxon>Bacteria</taxon>
        <taxon>Bacillati</taxon>
        <taxon>Actinomycetota</taxon>
        <taxon>Actinomycetes</taxon>
        <taxon>Propionibacteriales</taxon>
        <taxon>Actinopolymorphaceae</taxon>
        <taxon>Actinopolymorpha</taxon>
    </lineage>
</organism>
<keyword evidence="1" id="KW-1133">Transmembrane helix</keyword>
<gene>
    <name evidence="2" type="ORF">HEB94_009782</name>
</gene>
<reference evidence="2" key="1">
    <citation type="submission" date="2020-10" db="EMBL/GenBank/DDBJ databases">
        <title>Sequencing the genomes of 1000 actinobacteria strains.</title>
        <authorList>
            <person name="Klenk H.-P."/>
        </authorList>
    </citation>
    <scope>NUCLEOTIDE SEQUENCE</scope>
    <source>
        <strain evidence="2">DSM 45354</strain>
    </source>
</reference>
<dbReference type="Proteomes" id="UP000638648">
    <property type="component" value="Unassembled WGS sequence"/>
</dbReference>
<keyword evidence="1" id="KW-0472">Membrane</keyword>
<keyword evidence="1" id="KW-0812">Transmembrane</keyword>
<protein>
    <submittedName>
        <fullName evidence="2">Uncharacterized protein</fullName>
    </submittedName>
</protein>
<evidence type="ECO:0000313" key="2">
    <source>
        <dbReference type="EMBL" id="MBE1612934.1"/>
    </source>
</evidence>
<sequence>MTSRVVYGATVATLALAGVAGLASHHPLLGRAVLAVASLAALLGMFATFQPRSD</sequence>
<evidence type="ECO:0000313" key="3">
    <source>
        <dbReference type="Proteomes" id="UP000638648"/>
    </source>
</evidence>
<dbReference type="EMBL" id="JADBEM010000001">
    <property type="protein sequence ID" value="MBE1612934.1"/>
    <property type="molecule type" value="Genomic_DNA"/>
</dbReference>
<keyword evidence="3" id="KW-1185">Reference proteome</keyword>
<accession>A0A927RF45</accession>
<dbReference type="AlphaFoldDB" id="A0A927RF45"/>
<name>A0A927RF45_9ACTN</name>
<feature type="transmembrane region" description="Helical" evidence="1">
    <location>
        <begin position="31"/>
        <end position="49"/>
    </location>
</feature>
<proteinExistence type="predicted"/>
<comment type="caution">
    <text evidence="2">The sequence shown here is derived from an EMBL/GenBank/DDBJ whole genome shotgun (WGS) entry which is preliminary data.</text>
</comment>